<evidence type="ECO:0000256" key="2">
    <source>
        <dbReference type="ARBA" id="ARBA00022840"/>
    </source>
</evidence>
<keyword evidence="4" id="KW-0132">Cell division</keyword>
<reference evidence="4" key="1">
    <citation type="submission" date="2021-03" db="EMBL/GenBank/DDBJ databases">
        <title>A new species, PO-11, isolated from a karst cave deposit.</title>
        <authorList>
            <person name="Zhaoxiaoyong W."/>
        </authorList>
    </citation>
    <scope>NUCLEOTIDE SEQUENCE</scope>
    <source>
        <strain evidence="4">PO-11</strain>
    </source>
</reference>
<keyword evidence="4" id="KW-0131">Cell cycle</keyword>
<organism evidence="4 5">
    <name type="scientific">Arthrobacter cavernae</name>
    <dbReference type="NCBI Taxonomy" id="2817681"/>
    <lineage>
        <taxon>Bacteria</taxon>
        <taxon>Bacillati</taxon>
        <taxon>Actinomycetota</taxon>
        <taxon>Actinomycetes</taxon>
        <taxon>Micrococcales</taxon>
        <taxon>Micrococcaceae</taxon>
        <taxon>Arthrobacter</taxon>
    </lineage>
</organism>
<dbReference type="GO" id="GO:0016887">
    <property type="term" value="F:ATP hydrolysis activity"/>
    <property type="evidence" value="ECO:0007669"/>
    <property type="project" value="InterPro"/>
</dbReference>
<feature type="region of interest" description="Disordered" evidence="3">
    <location>
        <begin position="1"/>
        <end position="27"/>
    </location>
</feature>
<dbReference type="Pfam" id="PF03969">
    <property type="entry name" value="AFG1_ATPase"/>
    <property type="match status" value="1"/>
</dbReference>
<name>A0A939HHA8_9MICC</name>
<evidence type="ECO:0000256" key="1">
    <source>
        <dbReference type="ARBA" id="ARBA00022741"/>
    </source>
</evidence>
<dbReference type="InterPro" id="IPR005654">
    <property type="entry name" value="ATPase_AFG1-like"/>
</dbReference>
<dbReference type="GO" id="GO:0051301">
    <property type="term" value="P:cell division"/>
    <property type="evidence" value="ECO:0007669"/>
    <property type="project" value="UniProtKB-KW"/>
</dbReference>
<evidence type="ECO:0000256" key="3">
    <source>
        <dbReference type="SAM" id="MobiDB-lite"/>
    </source>
</evidence>
<accession>A0A939HHA8</accession>
<dbReference type="Proteomes" id="UP000664164">
    <property type="component" value="Unassembled WGS sequence"/>
</dbReference>
<gene>
    <name evidence="4" type="primary">zapE</name>
    <name evidence="4" type="ORF">J1902_04810</name>
</gene>
<keyword evidence="1" id="KW-0547">Nucleotide-binding</keyword>
<protein>
    <submittedName>
        <fullName evidence="4">Cell division protein ZapE</fullName>
    </submittedName>
</protein>
<proteinExistence type="predicted"/>
<dbReference type="GO" id="GO:0005524">
    <property type="term" value="F:ATP binding"/>
    <property type="evidence" value="ECO:0007669"/>
    <property type="project" value="UniProtKB-KW"/>
</dbReference>
<keyword evidence="2" id="KW-0067">ATP-binding</keyword>
<evidence type="ECO:0000313" key="4">
    <source>
        <dbReference type="EMBL" id="MBO1267308.1"/>
    </source>
</evidence>
<evidence type="ECO:0000313" key="5">
    <source>
        <dbReference type="Proteomes" id="UP000664164"/>
    </source>
</evidence>
<sequence>MAVTAARRPQEQTRGAEPALGFRTGRIITPGSPRQLGRLGLFPPSDTQRRILTPTTRPITARNAEPDLLWISFAELCGGPSTEADFRALAAEYRMWVIDGVPSPQLAQALGPAADWERFSKVVEVLHEQDIALFLIGAGPFDWGTAGTDTAGTGAGLPAEMVRTASRLALLGRIESPDASELPGEIGIAEGAGS</sequence>
<dbReference type="EMBL" id="JAFNLL010000007">
    <property type="protein sequence ID" value="MBO1267308.1"/>
    <property type="molecule type" value="Genomic_DNA"/>
</dbReference>
<keyword evidence="5" id="KW-1185">Reference proteome</keyword>
<comment type="caution">
    <text evidence="4">The sequence shown here is derived from an EMBL/GenBank/DDBJ whole genome shotgun (WGS) entry which is preliminary data.</text>
</comment>
<dbReference type="AlphaFoldDB" id="A0A939HHA8"/>